<reference evidence="1 2" key="1">
    <citation type="submission" date="2021-06" db="EMBL/GenBank/DDBJ databases">
        <title>Caerostris extrusa draft genome.</title>
        <authorList>
            <person name="Kono N."/>
            <person name="Arakawa K."/>
        </authorList>
    </citation>
    <scope>NUCLEOTIDE SEQUENCE [LARGE SCALE GENOMIC DNA]</scope>
</reference>
<comment type="caution">
    <text evidence="1">The sequence shown here is derived from an EMBL/GenBank/DDBJ whole genome shotgun (WGS) entry which is preliminary data.</text>
</comment>
<evidence type="ECO:0000313" key="1">
    <source>
        <dbReference type="EMBL" id="GIY91571.1"/>
    </source>
</evidence>
<accession>A0AAV4X9K0</accession>
<dbReference type="Proteomes" id="UP001054945">
    <property type="component" value="Unassembled WGS sequence"/>
</dbReference>
<proteinExistence type="predicted"/>
<gene>
    <name evidence="1" type="ORF">CEXT_487951</name>
</gene>
<sequence length="94" mass="11229">MVMSFIYPRVFSTRSLKRSSHSSVDMMNHKYRKTKLLSIRSASWRTNTEKATWSLFLPENVIMTMRFIYARVSLRRLFKRSSRSGADMMSVRRQ</sequence>
<name>A0AAV4X9K0_CAEEX</name>
<protein>
    <submittedName>
        <fullName evidence="1">Uncharacterized protein</fullName>
    </submittedName>
</protein>
<dbReference type="EMBL" id="BPLR01000025">
    <property type="protein sequence ID" value="GIY91571.1"/>
    <property type="molecule type" value="Genomic_DNA"/>
</dbReference>
<dbReference type="AlphaFoldDB" id="A0AAV4X9K0"/>
<keyword evidence="2" id="KW-1185">Reference proteome</keyword>
<organism evidence="1 2">
    <name type="scientific">Caerostris extrusa</name>
    <name type="common">Bark spider</name>
    <name type="synonym">Caerostris bankana</name>
    <dbReference type="NCBI Taxonomy" id="172846"/>
    <lineage>
        <taxon>Eukaryota</taxon>
        <taxon>Metazoa</taxon>
        <taxon>Ecdysozoa</taxon>
        <taxon>Arthropoda</taxon>
        <taxon>Chelicerata</taxon>
        <taxon>Arachnida</taxon>
        <taxon>Araneae</taxon>
        <taxon>Araneomorphae</taxon>
        <taxon>Entelegynae</taxon>
        <taxon>Araneoidea</taxon>
        <taxon>Araneidae</taxon>
        <taxon>Caerostris</taxon>
    </lineage>
</organism>
<evidence type="ECO:0000313" key="2">
    <source>
        <dbReference type="Proteomes" id="UP001054945"/>
    </source>
</evidence>